<dbReference type="SUPFAM" id="SSF143517">
    <property type="entry name" value="TRCF domain-like"/>
    <property type="match status" value="1"/>
</dbReference>
<sequence length="1158" mass="128920">MQLTLVQKSSRESYSLSLLLPRSPLPKVGEKLQLPSFAGSADALLIAQAATAAGPGQRMLAVLTASATDAQRLLAEIPWFAPELRIRLLPDWETLPYDSFSPHHDLVSERLATLYAVTRGECDVLLVPAGTAVYRLTPPAYLAAYTFFLKQGEELDAGQFRAQMTLAGYSHVTQVVAPGEYSIRGGIVDLFPMGSQLPYRLDLFDDEIESIKTFDVDTQRTLYPVPEIRLLPAREFPLDEKGRTRFRQRFREMFEGDPGKSRIYKDVSNGVAAAGIEYWLPLFFEETASLFDYLPRETVLVLHKDVPEAIRAFWREAQSRYDMLSGDRSHPLLRPAELFLAEEPFFVAAKSYARVNLAAGQDGPAQSLPPLAVDRRVQDPLHVLKAFIDSFPGRVLLLAETAGRRETLSELFSEYGLEPVTSSDFAAFLAADSKLALAVAPLHDGFQLAELAIITEAELYADSPSRRARHAAQRKATVDNWLRDLTELKVGSPVVHEQHGIARYRGLIHLDLGEGEMEFLELHYAGDAKLYVPVSQLHVISRYSGADPDAAPLHALGSQQWEKAKRRAALQARDTAAELLALYALRAARQGHACEFKAHDHEAFADGFGFEETADQATAIAAVIEDMKSGRPMDRLVCGDVGFGKTEVALRAVFCAVAGGRQAAILCPTTLLCEQHFQTFNDRFADWPVKIAELSRFKTNAEVAQALRDLADGKLDIVIGTHRLLQKDVKFSRLGLVVIDEEHRFGVRQKEALKALRAEVDVLTLTATPIPRTLAMSLEGLRDFSVIATAPQKRLAIKTFVTRFSDGIIREALLREFKRGGQVYVLHNEVNTIENMRSKLAKLLPEARIVVGHGQMKERELERVMRDFTQQRANVLLCTTIIETGIDNPHANTIVINRADKFGLAQLHQLRGRVGRSHHQAYAYLLTHDEAALNKQARQRLEAIQMMDELGAGFYLAMHDLEIRGAGEVLGANQSGEMQEVGFSLFTEMLNRAVAALKQGKEPDLLQPLAIATEINLHTPALLPNDYAPDVHQRLALYKRLANCITDDEIGDLQEELVDRFGELPPQARALLDSHRLRVLCKPLGVSKLDATSEQIVVQFEADPPIDPMCIINLIQRDRNYRLSGPDKLLLKRHCATLADRVAAVKDMIHQLSRLPKP</sequence>
<evidence type="ECO:0000256" key="10">
    <source>
        <dbReference type="ARBA" id="ARBA00061104"/>
    </source>
</evidence>
<evidence type="ECO:0000256" key="1">
    <source>
        <dbReference type="ARBA" id="ARBA00004496"/>
    </source>
</evidence>
<dbReference type="EMBL" id="JEMX01000022">
    <property type="protein sequence ID" value="EXI81422.1"/>
    <property type="molecule type" value="Genomic_DNA"/>
</dbReference>
<dbReference type="InterPro" id="IPR048635">
    <property type="entry name" value="MFD_D3"/>
</dbReference>
<dbReference type="InterPro" id="IPR027417">
    <property type="entry name" value="P-loop_NTPase"/>
</dbReference>
<evidence type="ECO:0000259" key="15">
    <source>
        <dbReference type="PROSITE" id="PS51194"/>
    </source>
</evidence>
<dbReference type="InterPro" id="IPR004576">
    <property type="entry name" value="Mfd"/>
</dbReference>
<dbReference type="CDD" id="cd17991">
    <property type="entry name" value="DEXHc_TRCF"/>
    <property type="match status" value="1"/>
</dbReference>
<keyword evidence="4 13" id="KW-0227">DNA damage</keyword>
<dbReference type="GO" id="GO:0000716">
    <property type="term" value="P:transcription-coupled nucleotide-excision repair, DNA damage recognition"/>
    <property type="evidence" value="ECO:0007669"/>
    <property type="project" value="UniProtKB-UniRule"/>
</dbReference>
<comment type="function">
    <text evidence="13">Couples transcription and DNA repair by recognizing RNA polymerase (RNAP) stalled at DNA lesions. Mediates ATP-dependent release of RNAP and its truncated transcript from the DNA, and recruitment of nucleotide excision repair machinery to the damaged site.</text>
</comment>
<evidence type="ECO:0000256" key="9">
    <source>
        <dbReference type="ARBA" id="ARBA00023204"/>
    </source>
</evidence>
<dbReference type="Gene3D" id="3.40.50.11140">
    <property type="match status" value="1"/>
</dbReference>
<evidence type="ECO:0000256" key="8">
    <source>
        <dbReference type="ARBA" id="ARBA00023125"/>
    </source>
</evidence>
<evidence type="ECO:0000313" key="17">
    <source>
        <dbReference type="Proteomes" id="UP000021816"/>
    </source>
</evidence>
<dbReference type="InterPro" id="IPR037235">
    <property type="entry name" value="TRCF-like_C_D7"/>
</dbReference>
<dbReference type="Gene3D" id="3.90.1150.50">
    <property type="entry name" value="Transcription-repair-coupling factor, D7 domain"/>
    <property type="match status" value="1"/>
</dbReference>
<dbReference type="NCBIfam" id="TIGR00580">
    <property type="entry name" value="mfd"/>
    <property type="match status" value="1"/>
</dbReference>
<dbReference type="PANTHER" id="PTHR47964">
    <property type="entry name" value="ATP-DEPENDENT DNA HELICASE HOMOLOG RECG, CHLOROPLASTIC"/>
    <property type="match status" value="1"/>
</dbReference>
<evidence type="ECO:0000259" key="14">
    <source>
        <dbReference type="PROSITE" id="PS51192"/>
    </source>
</evidence>
<evidence type="ECO:0000256" key="6">
    <source>
        <dbReference type="ARBA" id="ARBA00022806"/>
    </source>
</evidence>
<dbReference type="EC" id="3.6.4.-" evidence="13"/>
<dbReference type="FunFam" id="3.40.50.300:FF:000546">
    <property type="entry name" value="Transcription-repair-coupling factor"/>
    <property type="match status" value="1"/>
</dbReference>
<dbReference type="InterPro" id="IPR041471">
    <property type="entry name" value="UvrB_inter"/>
</dbReference>
<evidence type="ECO:0000256" key="4">
    <source>
        <dbReference type="ARBA" id="ARBA00022763"/>
    </source>
</evidence>
<comment type="caution">
    <text evidence="16">The sequence shown here is derived from an EMBL/GenBank/DDBJ whole genome shotgun (WGS) entry which is preliminary data.</text>
</comment>
<dbReference type="GO" id="GO:0005737">
    <property type="term" value="C:cytoplasm"/>
    <property type="evidence" value="ECO:0007669"/>
    <property type="project" value="UniProtKB-SubCell"/>
</dbReference>
<evidence type="ECO:0000256" key="2">
    <source>
        <dbReference type="ARBA" id="ARBA00022490"/>
    </source>
</evidence>
<dbReference type="Pfam" id="PF02559">
    <property type="entry name" value="CarD_TRCF_RID"/>
    <property type="match status" value="1"/>
</dbReference>
<dbReference type="InterPro" id="IPR014001">
    <property type="entry name" value="Helicase_ATP-bd"/>
</dbReference>
<feature type="domain" description="Helicase ATP-binding" evidence="14">
    <location>
        <begin position="626"/>
        <end position="787"/>
    </location>
</feature>
<reference evidence="16 17" key="1">
    <citation type="submission" date="2014-02" db="EMBL/GenBank/DDBJ databases">
        <title>Expanding our view of genomic diversity in Candidatus Accumulibacter clades.</title>
        <authorList>
            <person name="Skennerton C.T."/>
            <person name="Barr J.J."/>
            <person name="Slater F.R."/>
            <person name="Bond P.L."/>
            <person name="Tyson G.W."/>
        </authorList>
    </citation>
    <scope>NUCLEOTIDE SEQUENCE [LARGE SCALE GENOMIC DNA]</scope>
    <source>
        <strain evidence="17">BA-92</strain>
    </source>
</reference>
<accession>A0A011PWP3</accession>
<dbReference type="Pfam" id="PF03461">
    <property type="entry name" value="TRCF"/>
    <property type="match status" value="1"/>
</dbReference>
<dbReference type="GO" id="GO:0003678">
    <property type="term" value="F:DNA helicase activity"/>
    <property type="evidence" value="ECO:0007669"/>
    <property type="project" value="TreeGrafter"/>
</dbReference>
<dbReference type="AlphaFoldDB" id="A0A011PWP3"/>
<evidence type="ECO:0000256" key="5">
    <source>
        <dbReference type="ARBA" id="ARBA00022801"/>
    </source>
</evidence>
<comment type="similarity">
    <text evidence="11 13">In the C-terminal section; belongs to the helicase family. RecG subfamily.</text>
</comment>
<dbReference type="Gene3D" id="3.40.50.300">
    <property type="entry name" value="P-loop containing nucleotide triphosphate hydrolases"/>
    <property type="match status" value="2"/>
</dbReference>
<dbReference type="InterPro" id="IPR001650">
    <property type="entry name" value="Helicase_C-like"/>
</dbReference>
<keyword evidence="7 13" id="KW-0067">ATP-binding</keyword>
<keyword evidence="5 13" id="KW-0378">Hydrolase</keyword>
<dbReference type="InterPro" id="IPR005118">
    <property type="entry name" value="TRCF_C"/>
</dbReference>
<evidence type="ECO:0000313" key="16">
    <source>
        <dbReference type="EMBL" id="EXI81422.1"/>
    </source>
</evidence>
<evidence type="ECO:0000256" key="12">
    <source>
        <dbReference type="ARBA" id="ARBA00070128"/>
    </source>
</evidence>
<dbReference type="GO" id="GO:0005524">
    <property type="term" value="F:ATP binding"/>
    <property type="evidence" value="ECO:0007669"/>
    <property type="project" value="UniProtKB-UniRule"/>
</dbReference>
<proteinExistence type="inferred from homology"/>
<dbReference type="PANTHER" id="PTHR47964:SF1">
    <property type="entry name" value="ATP-DEPENDENT DNA HELICASE HOMOLOG RECG, CHLOROPLASTIC"/>
    <property type="match status" value="1"/>
</dbReference>
<keyword evidence="2 13" id="KW-0963">Cytoplasm</keyword>
<name>A0A011PWP3_9PROT</name>
<dbReference type="PROSITE" id="PS51192">
    <property type="entry name" value="HELICASE_ATP_BIND_1"/>
    <property type="match status" value="1"/>
</dbReference>
<dbReference type="Pfam" id="PF17757">
    <property type="entry name" value="UvrB_inter"/>
    <property type="match status" value="1"/>
</dbReference>
<dbReference type="GO" id="GO:0006355">
    <property type="term" value="P:regulation of DNA-templated transcription"/>
    <property type="evidence" value="ECO:0007669"/>
    <property type="project" value="UniProtKB-UniRule"/>
</dbReference>
<dbReference type="InterPro" id="IPR036101">
    <property type="entry name" value="CarD-like/TRCF_RID_sf"/>
</dbReference>
<dbReference type="SMART" id="SM01058">
    <property type="entry name" value="CarD_TRCF"/>
    <property type="match status" value="1"/>
</dbReference>
<dbReference type="PATRIC" id="fig|1454003.3.peg.1188"/>
<dbReference type="Pfam" id="PF21132">
    <property type="entry name" value="MFD_D3"/>
    <property type="match status" value="1"/>
</dbReference>
<keyword evidence="9 13" id="KW-0234">DNA repair</keyword>
<dbReference type="InterPro" id="IPR011545">
    <property type="entry name" value="DEAD/DEAH_box_helicase_dom"/>
</dbReference>
<dbReference type="HAMAP" id="MF_00969">
    <property type="entry name" value="TRCF"/>
    <property type="match status" value="1"/>
</dbReference>
<keyword evidence="6" id="KW-0347">Helicase</keyword>
<evidence type="ECO:0000256" key="7">
    <source>
        <dbReference type="ARBA" id="ARBA00022840"/>
    </source>
</evidence>
<comment type="subcellular location">
    <subcellularLocation>
        <location evidence="1 13">Cytoplasm</location>
    </subcellularLocation>
</comment>
<gene>
    <name evidence="13 16" type="primary">mfd</name>
    <name evidence="16" type="ORF">AW10_01154</name>
</gene>
<dbReference type="SMART" id="SM00487">
    <property type="entry name" value="DEXDc"/>
    <property type="match status" value="1"/>
</dbReference>
<keyword evidence="8 13" id="KW-0238">DNA-binding</keyword>
<dbReference type="Gene3D" id="3.30.2060.10">
    <property type="entry name" value="Penicillin-binding protein 1b domain"/>
    <property type="match status" value="1"/>
</dbReference>
<organism evidence="16 17">
    <name type="scientific">Candidatus Accumulibacter appositus</name>
    <dbReference type="NCBI Taxonomy" id="1454003"/>
    <lineage>
        <taxon>Bacteria</taxon>
        <taxon>Pseudomonadati</taxon>
        <taxon>Pseudomonadota</taxon>
        <taxon>Betaproteobacteria</taxon>
        <taxon>Candidatus Accumulibacter</taxon>
    </lineage>
</organism>
<evidence type="ECO:0000256" key="11">
    <source>
        <dbReference type="ARBA" id="ARBA00061399"/>
    </source>
</evidence>
<dbReference type="STRING" id="1454003.AW10_01154"/>
<evidence type="ECO:0000256" key="3">
    <source>
        <dbReference type="ARBA" id="ARBA00022741"/>
    </source>
</evidence>
<comment type="similarity">
    <text evidence="10 13">In the N-terminal section; belongs to the UvrB family.</text>
</comment>
<dbReference type="PROSITE" id="PS51194">
    <property type="entry name" value="HELICASE_CTER"/>
    <property type="match status" value="1"/>
</dbReference>
<feature type="domain" description="Helicase C-terminal" evidence="15">
    <location>
        <begin position="808"/>
        <end position="962"/>
    </location>
</feature>
<dbReference type="SUPFAM" id="SSF52540">
    <property type="entry name" value="P-loop containing nucleoside triphosphate hydrolases"/>
    <property type="match status" value="4"/>
</dbReference>
<dbReference type="Gene3D" id="3.40.50.11180">
    <property type="match status" value="1"/>
</dbReference>
<dbReference type="SMART" id="SM00490">
    <property type="entry name" value="HELICc"/>
    <property type="match status" value="1"/>
</dbReference>
<protein>
    <recommendedName>
        <fullName evidence="12 13">Transcription-repair-coupling factor</fullName>
        <shortName evidence="13">TRCF</shortName>
        <ecNumber evidence="13">3.6.4.-</ecNumber>
    </recommendedName>
</protein>
<keyword evidence="3 13" id="KW-0547">Nucleotide-binding</keyword>
<dbReference type="Pfam" id="PF00271">
    <property type="entry name" value="Helicase_C"/>
    <property type="match status" value="1"/>
</dbReference>
<dbReference type="Pfam" id="PF00270">
    <property type="entry name" value="DEAD"/>
    <property type="match status" value="1"/>
</dbReference>
<dbReference type="InterPro" id="IPR047112">
    <property type="entry name" value="RecG/Mfd"/>
</dbReference>
<evidence type="ECO:0000256" key="13">
    <source>
        <dbReference type="HAMAP-Rule" id="MF_00969"/>
    </source>
</evidence>
<dbReference type="SMART" id="SM00982">
    <property type="entry name" value="TRCF"/>
    <property type="match status" value="1"/>
</dbReference>
<dbReference type="GO" id="GO:0016787">
    <property type="term" value="F:hydrolase activity"/>
    <property type="evidence" value="ECO:0007669"/>
    <property type="project" value="UniProtKB-KW"/>
</dbReference>
<dbReference type="InterPro" id="IPR003711">
    <property type="entry name" value="CarD-like/TRCF_RID"/>
</dbReference>
<dbReference type="Proteomes" id="UP000021816">
    <property type="component" value="Unassembled WGS sequence"/>
</dbReference>
<dbReference type="Gene3D" id="2.40.10.170">
    <property type="match status" value="1"/>
</dbReference>
<dbReference type="GO" id="GO:0003684">
    <property type="term" value="F:damaged DNA binding"/>
    <property type="evidence" value="ECO:0007669"/>
    <property type="project" value="InterPro"/>
</dbReference>
<dbReference type="FunFam" id="3.40.50.300:FF:000300">
    <property type="entry name" value="Transcription-repair-coupling factor"/>
    <property type="match status" value="1"/>
</dbReference>
<dbReference type="SUPFAM" id="SSF141259">
    <property type="entry name" value="CarD-like"/>
    <property type="match status" value="1"/>
</dbReference>